<keyword evidence="4" id="KW-1185">Reference proteome</keyword>
<dbReference type="AlphaFoldDB" id="A0AA46DX40"/>
<comment type="caution">
    <text evidence="3">The sequence shown here is derived from an EMBL/GenBank/DDBJ whole genome shotgun (WGS) entry which is preliminary data.</text>
</comment>
<sequence>MIDKYLKYLVDNNGSDLHLRVGNTPIIRKNGDLINLDNCERLKKTDLEEIVNDILDEKAKEKFLSSLNYDISYSVPGTGRFRLNISLSRSSYMIVARLIPFDIPDIETLHLPVILKEIAKEKDGIILVTGATGSGKSTTVAAILEHINSNYRKNIITFEDPIEFLFKDKKSIISQKEVPNDIPDFNLALKYVLRQDPDIIYIGELRDQETIETALKAAETGHLVISTLHTVNATKTISRILDFFPVDKHKQIRYQLSDNLKAVISQKLLKTVDNNKRAINEILRTTSTIQELIKIDEGTQKIPDIIKANKDMFGMQSFDQNIVELYKQNIISYEVAHANATIKTDIEMLKSGITNDLSDFY</sequence>
<evidence type="ECO:0000256" key="1">
    <source>
        <dbReference type="ARBA" id="ARBA00006611"/>
    </source>
</evidence>
<dbReference type="InterPro" id="IPR006321">
    <property type="entry name" value="PilT/PilU"/>
</dbReference>
<protein>
    <submittedName>
        <fullName evidence="3">Twitching motility protein PilT</fullName>
    </submittedName>
</protein>
<dbReference type="GO" id="GO:0005524">
    <property type="term" value="F:ATP binding"/>
    <property type="evidence" value="ECO:0007669"/>
    <property type="project" value="InterPro"/>
</dbReference>
<dbReference type="PANTHER" id="PTHR30486:SF12">
    <property type="entry name" value="TYPE IV PILUS ATPASE PILU"/>
    <property type="match status" value="1"/>
</dbReference>
<dbReference type="CDD" id="cd01131">
    <property type="entry name" value="PilT"/>
    <property type="match status" value="1"/>
</dbReference>
<proteinExistence type="inferred from homology"/>
<dbReference type="RefSeq" id="WP_134113709.1">
    <property type="nucleotide sequence ID" value="NZ_SOBG01000009.1"/>
</dbReference>
<gene>
    <name evidence="3" type="ORF">EV215_1847</name>
</gene>
<dbReference type="InterPro" id="IPR001482">
    <property type="entry name" value="T2SS/T4SS_dom"/>
</dbReference>
<comment type="similarity">
    <text evidence="1">Belongs to the GSP E family.</text>
</comment>
<dbReference type="InterPro" id="IPR027417">
    <property type="entry name" value="P-loop_NTPase"/>
</dbReference>
<dbReference type="InterPro" id="IPR050921">
    <property type="entry name" value="T4SS_GSP_E_ATPase"/>
</dbReference>
<dbReference type="GO" id="GO:0016887">
    <property type="term" value="F:ATP hydrolysis activity"/>
    <property type="evidence" value="ECO:0007669"/>
    <property type="project" value="InterPro"/>
</dbReference>
<dbReference type="EMBL" id="SOBG01000009">
    <property type="protein sequence ID" value="TDT67844.1"/>
    <property type="molecule type" value="Genomic_DNA"/>
</dbReference>
<dbReference type="Gene3D" id="3.30.450.90">
    <property type="match status" value="1"/>
</dbReference>
<reference evidence="3 4" key="1">
    <citation type="submission" date="2019-03" db="EMBL/GenBank/DDBJ databases">
        <title>Genomic Encyclopedia of Type Strains, Phase IV (KMG-IV): sequencing the most valuable type-strain genomes for metagenomic binning, comparative biology and taxonomic classification.</title>
        <authorList>
            <person name="Goeker M."/>
        </authorList>
    </citation>
    <scope>NUCLEOTIDE SEQUENCE [LARGE SCALE GENOMIC DNA]</scope>
    <source>
        <strain evidence="3 4">DSM 100055</strain>
    </source>
</reference>
<name>A0AA46DX40_9FUSO</name>
<evidence type="ECO:0000313" key="3">
    <source>
        <dbReference type="EMBL" id="TDT67844.1"/>
    </source>
</evidence>
<organism evidence="3 4">
    <name type="scientific">Hypnocyclicus thermotrophus</name>
    <dbReference type="NCBI Taxonomy" id="1627895"/>
    <lineage>
        <taxon>Bacteria</taxon>
        <taxon>Fusobacteriati</taxon>
        <taxon>Fusobacteriota</taxon>
        <taxon>Fusobacteriia</taxon>
        <taxon>Fusobacteriales</taxon>
        <taxon>Fusobacteriaceae</taxon>
        <taxon>Hypnocyclicus</taxon>
    </lineage>
</organism>
<dbReference type="PANTHER" id="PTHR30486">
    <property type="entry name" value="TWITCHING MOTILITY PROTEIN PILT"/>
    <property type="match status" value="1"/>
</dbReference>
<evidence type="ECO:0000313" key="4">
    <source>
        <dbReference type="Proteomes" id="UP000294678"/>
    </source>
</evidence>
<feature type="domain" description="Bacterial type II secretion system protein E" evidence="2">
    <location>
        <begin position="115"/>
        <end position="329"/>
    </location>
</feature>
<dbReference type="Gene3D" id="3.40.50.300">
    <property type="entry name" value="P-loop containing nucleotide triphosphate hydrolases"/>
    <property type="match status" value="1"/>
</dbReference>
<accession>A0AA46DX40</accession>
<evidence type="ECO:0000259" key="2">
    <source>
        <dbReference type="Pfam" id="PF00437"/>
    </source>
</evidence>
<dbReference type="Proteomes" id="UP000294678">
    <property type="component" value="Unassembled WGS sequence"/>
</dbReference>
<dbReference type="NCBIfam" id="TIGR01420">
    <property type="entry name" value="pilT_fam"/>
    <property type="match status" value="1"/>
</dbReference>
<dbReference type="SUPFAM" id="SSF52540">
    <property type="entry name" value="P-loop containing nucleoside triphosphate hydrolases"/>
    <property type="match status" value="1"/>
</dbReference>
<dbReference type="Pfam" id="PF00437">
    <property type="entry name" value="T2SSE"/>
    <property type="match status" value="1"/>
</dbReference>